<feature type="domain" description="TLDc" evidence="2">
    <location>
        <begin position="24"/>
        <end position="175"/>
    </location>
</feature>
<evidence type="ECO:0000259" key="2">
    <source>
        <dbReference type="Pfam" id="PF07534"/>
    </source>
</evidence>
<name>A0A2D0PWU5_ICTPU</name>
<evidence type="ECO:0000256" key="1">
    <source>
        <dbReference type="ARBA" id="ARBA00009243"/>
    </source>
</evidence>
<dbReference type="PANTHER" id="PTHR14241:SF28">
    <property type="entry name" value="INTERFERON-INDUCED PROTEIN 44-LIKE"/>
    <property type="match status" value="1"/>
</dbReference>
<sequence>MASIVSSLGSEKEMRLQRFFSSPVRFHLLYKSSHHGATVNQLLSSFDNSGKFLLSVFLQSGSVRGAFTSKFLRHGTEFSDTEAFVFEMDENDAKYFPVINPAEAIRISTQQASVKLKGLRHEISQSSSSISFGSCLNFKLDNGFWYVSFCTDETFGTTWAQEKNIHCVDVELHRVQDLVEFMPTPWREVSWTDPARESLRQEFVSYKLPKNYPMSRVKALLLGPVGSGKSCFVNSIRSTMYKRIVHLPNVGTAKNGFTKKLNIYNINGEKGGSPTVLSLCDVMGIGDDDSTGLSFSDALAVIKGHVPKEYKFQPDVPVTDAVSGYIPNPSLNGQVHCVLFVLDAVKLTSYPSSLKSTLRKLHTTISDLGIPQLILLTHVEQVCPTVQEDLKYVYSSRTVQDKMQKAAELVGLPLSYVLPVMNYVSQLKVDCNTDILLLSVVMNILQAVDDTFEDRYPSIRPISSQKLEDGDI</sequence>
<dbReference type="InterPro" id="IPR006571">
    <property type="entry name" value="TLDc_dom"/>
</dbReference>
<proteinExistence type="inferred from homology"/>
<evidence type="ECO:0000313" key="4">
    <source>
        <dbReference type="RefSeq" id="XP_017309600.1"/>
    </source>
</evidence>
<evidence type="ECO:0000313" key="3">
    <source>
        <dbReference type="Proteomes" id="UP000221080"/>
    </source>
</evidence>
<dbReference type="KEGG" id="ipu:108256873"/>
<reference evidence="4" key="2">
    <citation type="submission" date="2025-08" db="UniProtKB">
        <authorList>
            <consortium name="RefSeq"/>
        </authorList>
    </citation>
    <scope>IDENTIFICATION</scope>
    <source>
        <tissue evidence="4">Blood</tissue>
    </source>
</reference>
<dbReference type="Gene3D" id="3.40.50.300">
    <property type="entry name" value="P-loop containing nucleotide triphosphate hydrolases"/>
    <property type="match status" value="1"/>
</dbReference>
<dbReference type="RefSeq" id="XP_017309600.1">
    <property type="nucleotide sequence ID" value="XM_017454111.3"/>
</dbReference>
<dbReference type="CDD" id="cd00882">
    <property type="entry name" value="Ras_like_GTPase"/>
    <property type="match status" value="1"/>
</dbReference>
<gene>
    <name evidence="4" type="primary">LOC108256873</name>
</gene>
<dbReference type="STRING" id="7998.ENSIPUP00000015962"/>
<dbReference type="PANTHER" id="PTHR14241">
    <property type="entry name" value="INTERFERON-INDUCED PROTEIN 44"/>
    <property type="match status" value="1"/>
</dbReference>
<dbReference type="Proteomes" id="UP000221080">
    <property type="component" value="Chromosome 2"/>
</dbReference>
<keyword evidence="3" id="KW-1185">Reference proteome</keyword>
<dbReference type="Pfam" id="PF07534">
    <property type="entry name" value="TLD"/>
    <property type="match status" value="1"/>
</dbReference>
<accession>A0A2D0PWU5</accession>
<dbReference type="AlphaFoldDB" id="A0A2D0PWU5"/>
<protein>
    <submittedName>
        <fullName evidence="4">Interferon-induced protein 44</fullName>
    </submittedName>
</protein>
<dbReference type="OrthoDB" id="25620at2759"/>
<reference evidence="3" key="1">
    <citation type="journal article" date="2016" name="Nat. Commun.">
        <title>The channel catfish genome sequence provides insights into the evolution of scale formation in teleosts.</title>
        <authorList>
            <person name="Liu Z."/>
            <person name="Liu S."/>
            <person name="Yao J."/>
            <person name="Bao L."/>
            <person name="Zhang J."/>
            <person name="Li Y."/>
            <person name="Jiang C."/>
            <person name="Sun L."/>
            <person name="Wang R."/>
            <person name="Zhang Y."/>
            <person name="Zhou T."/>
            <person name="Zeng Q."/>
            <person name="Fu Q."/>
            <person name="Gao S."/>
            <person name="Li N."/>
            <person name="Koren S."/>
            <person name="Jiang Y."/>
            <person name="Zimin A."/>
            <person name="Xu P."/>
            <person name="Phillippy A.M."/>
            <person name="Geng X."/>
            <person name="Song L."/>
            <person name="Sun F."/>
            <person name="Li C."/>
            <person name="Wang X."/>
            <person name="Chen A."/>
            <person name="Jin Y."/>
            <person name="Yuan Z."/>
            <person name="Yang Y."/>
            <person name="Tan S."/>
            <person name="Peatman E."/>
            <person name="Lu J."/>
            <person name="Qin Z."/>
            <person name="Dunham R."/>
            <person name="Li Z."/>
            <person name="Sonstegard T."/>
            <person name="Feng J."/>
            <person name="Danzmann R.G."/>
            <person name="Schroeder S."/>
            <person name="Scheffler B."/>
            <person name="Duke M.V."/>
            <person name="Ballard L."/>
            <person name="Kucuktas H."/>
            <person name="Kaltenboeck L."/>
            <person name="Liu H."/>
            <person name="Armbruster J."/>
            <person name="Xie Y."/>
            <person name="Kirby M.L."/>
            <person name="Tian Y."/>
            <person name="Flanagan M.E."/>
            <person name="Mu W."/>
            <person name="Waldbieser G.C."/>
        </authorList>
    </citation>
    <scope>NUCLEOTIDE SEQUENCE [LARGE SCALE GENOMIC DNA]</scope>
    <source>
        <strain evidence="3">SDA103</strain>
    </source>
</reference>
<dbReference type="GeneID" id="108256873"/>
<organism evidence="3 4">
    <name type="scientific">Ictalurus punctatus</name>
    <name type="common">Channel catfish</name>
    <name type="synonym">Silurus punctatus</name>
    <dbReference type="NCBI Taxonomy" id="7998"/>
    <lineage>
        <taxon>Eukaryota</taxon>
        <taxon>Metazoa</taxon>
        <taxon>Chordata</taxon>
        <taxon>Craniata</taxon>
        <taxon>Vertebrata</taxon>
        <taxon>Euteleostomi</taxon>
        <taxon>Actinopterygii</taxon>
        <taxon>Neopterygii</taxon>
        <taxon>Teleostei</taxon>
        <taxon>Ostariophysi</taxon>
        <taxon>Siluriformes</taxon>
        <taxon>Ictaluridae</taxon>
        <taxon>Ictalurus</taxon>
    </lineage>
</organism>
<dbReference type="SUPFAM" id="SSF52540">
    <property type="entry name" value="P-loop containing nucleoside triphosphate hydrolases"/>
    <property type="match status" value="1"/>
</dbReference>
<dbReference type="InterPro" id="IPR027417">
    <property type="entry name" value="P-loop_NTPase"/>
</dbReference>
<comment type="similarity">
    <text evidence="1">Belongs to the IFI44 family.</text>
</comment>
<dbReference type="GO" id="GO:0006955">
    <property type="term" value="P:immune response"/>
    <property type="evidence" value="ECO:0007669"/>
    <property type="project" value="TreeGrafter"/>
</dbReference>